<dbReference type="PANTHER" id="PTHR12872:SF1">
    <property type="entry name" value="ALPHA-N-ACETYLGLUCOSAMINIDASE"/>
    <property type="match status" value="1"/>
</dbReference>
<dbReference type="Pfam" id="PF12972">
    <property type="entry name" value="NAGLU_C"/>
    <property type="match status" value="1"/>
</dbReference>
<dbReference type="InterPro" id="IPR007781">
    <property type="entry name" value="NAGLU"/>
</dbReference>
<keyword evidence="1 9" id="KW-0732">Signal</keyword>
<evidence type="ECO:0000313" key="14">
    <source>
        <dbReference type="RefSeq" id="XP_003488083.1"/>
    </source>
</evidence>
<dbReference type="Gene3D" id="3.30.379.10">
    <property type="entry name" value="Chitobiase/beta-hexosaminidase domain 2-like"/>
    <property type="match status" value="1"/>
</dbReference>
<evidence type="ECO:0000259" key="10">
    <source>
        <dbReference type="Pfam" id="PF05089"/>
    </source>
</evidence>
<evidence type="ECO:0000256" key="1">
    <source>
        <dbReference type="ARBA" id="ARBA00022729"/>
    </source>
</evidence>
<dbReference type="GO" id="GO:0004561">
    <property type="term" value="F:alpha-N-acetylglucosaminidase activity"/>
    <property type="evidence" value="ECO:0007669"/>
    <property type="project" value="UniProtKB-EC"/>
</dbReference>
<dbReference type="FunFam" id="3.20.20.80:FF:000107">
    <property type="entry name" value="Alpha-N-acetylglucosaminidase family"/>
    <property type="match status" value="1"/>
</dbReference>
<dbReference type="GO" id="GO:0048731">
    <property type="term" value="P:system development"/>
    <property type="evidence" value="ECO:0007669"/>
    <property type="project" value="UniProtKB-ARBA"/>
</dbReference>
<dbReference type="CTD" id="4669"/>
<feature type="signal peptide" evidence="9">
    <location>
        <begin position="1"/>
        <end position="21"/>
    </location>
</feature>
<accession>A0A6P3DUJ4</accession>
<evidence type="ECO:0000256" key="5">
    <source>
        <dbReference type="ARBA" id="ARBA00052030"/>
    </source>
</evidence>
<name>A0A6P3DUJ4_BOMIM</name>
<evidence type="ECO:0000256" key="4">
    <source>
        <dbReference type="ARBA" id="ARBA00023295"/>
    </source>
</evidence>
<feature type="domain" description="Alpha-N-acetylglucosaminidase C-terminal" evidence="12">
    <location>
        <begin position="487"/>
        <end position="745"/>
    </location>
</feature>
<dbReference type="Gene3D" id="3.20.20.80">
    <property type="entry name" value="Glycosidases"/>
    <property type="match status" value="1"/>
</dbReference>
<feature type="chain" id="PRO_5028035286" description="Alpha-N-acetylglucosaminidase" evidence="9">
    <location>
        <begin position="22"/>
        <end position="770"/>
    </location>
</feature>
<evidence type="ECO:0000259" key="12">
    <source>
        <dbReference type="Pfam" id="PF12972"/>
    </source>
</evidence>
<comment type="similarity">
    <text evidence="6">Belongs to the glycosyl hydrolase 89 family.</text>
</comment>
<dbReference type="GeneID" id="100741898"/>
<dbReference type="OrthoDB" id="64736at2759"/>
<comment type="catalytic activity">
    <reaction evidence="5">
        <text>Hydrolysis of terminal non-reducing N-acetyl-D-glucosamine residues in N-acetyl-alpha-D-glucosaminides.</text>
        <dbReference type="EC" id="3.2.1.50"/>
    </reaction>
</comment>
<evidence type="ECO:0000259" key="11">
    <source>
        <dbReference type="Pfam" id="PF12971"/>
    </source>
</evidence>
<dbReference type="EC" id="3.2.1.50" evidence="7"/>
<reference evidence="14" key="1">
    <citation type="submission" date="2025-08" db="UniProtKB">
        <authorList>
            <consortium name="RefSeq"/>
        </authorList>
    </citation>
    <scope>IDENTIFICATION</scope>
</reference>
<protein>
    <recommendedName>
        <fullName evidence="8">Alpha-N-acetylglucosaminidase</fullName>
        <ecNumber evidence="7">3.2.1.50</ecNumber>
    </recommendedName>
</protein>
<evidence type="ECO:0000256" key="9">
    <source>
        <dbReference type="SAM" id="SignalP"/>
    </source>
</evidence>
<sequence>MLIHSLLAFIVFLSGSLTVFCRDPKPDAFQNTLGHIKPQTSPEVQAEAARGVAERLLGHERAAKFLMVVNPDLGPTGLDTFLIKKNSLDQVEIFGSSGVAVAWGLHYYLKTYCNVHISWEGNQIELPQTLPDVRVKVTSNDRFRYYQNVCTLGYTFAWWQWDHWERNIDWMALNGINLALAFNGQEAIWQRVYLQLNFTSDEINEHFAGPAFLPWSRMGNIRGFGGPLTSSWHERSLQLQHRILQRMRELGIIPVLPAFTGHVPRAFPRLFPEANVTKSATWNSFSDKYCCPYLLEPTDPLFHKIGDQFLRTYIKEFGTDHIYNCDTFNENEPPTSELKFLRNVGHSIFQTMLSVDPQAIWLMQGWLFVHDAVFWTEPRIKAFLTSVPLGRLIVLDLQSEQFPLYGKLKSYYGQPFIWCMLHNFGGTLGMFGSAQIINRRVFEGRNMEGSTMIGTGLTPEGINQNYVIYELMNEMAYRQEPVNLDNWFEDYASRRYGAWNEYAVAAWKNLGSTVYNFRGISKIRGKYVITRRPSLNLARLTWYDPEKFYSTWYIFLQARHGRKNSTLYRHDVVDITRQALQLKADKIYSVLVESFNQKDVTTFKLQAGRLLELFDDLEAILASSEDFLLGTWLEMAKNLATDDAESKLYEYNARNQITLWGPRGEIRDYANKQWSGIVSDYFKPRWAIFLDGLTTSLTKGTSLNITRINERIFKEVEKPFTLSRKIYPTNATGDCIDIAMRILSKWYQPSIFDVFRSMKYLNIKKDKGRM</sequence>
<feature type="domain" description="Alpha-N-acetylglucosaminidase tim-barrel" evidence="10">
    <location>
        <begin position="144"/>
        <end position="479"/>
    </location>
</feature>
<dbReference type="InterPro" id="IPR024732">
    <property type="entry name" value="NAGLU_C"/>
</dbReference>
<organism evidence="13 14">
    <name type="scientific">Bombus impatiens</name>
    <name type="common">Bumblebee</name>
    <dbReference type="NCBI Taxonomy" id="132113"/>
    <lineage>
        <taxon>Eukaryota</taxon>
        <taxon>Metazoa</taxon>
        <taxon>Ecdysozoa</taxon>
        <taxon>Arthropoda</taxon>
        <taxon>Hexapoda</taxon>
        <taxon>Insecta</taxon>
        <taxon>Pterygota</taxon>
        <taxon>Neoptera</taxon>
        <taxon>Endopterygota</taxon>
        <taxon>Hymenoptera</taxon>
        <taxon>Apocrita</taxon>
        <taxon>Aculeata</taxon>
        <taxon>Apoidea</taxon>
        <taxon>Anthophila</taxon>
        <taxon>Apidae</taxon>
        <taxon>Bombus</taxon>
        <taxon>Pyrobombus</taxon>
    </lineage>
</organism>
<dbReference type="Gene3D" id="1.20.120.670">
    <property type="entry name" value="N-acetyl-b-d-glucoasminidase"/>
    <property type="match status" value="1"/>
</dbReference>
<evidence type="ECO:0000256" key="3">
    <source>
        <dbReference type="ARBA" id="ARBA00023180"/>
    </source>
</evidence>
<dbReference type="InterPro" id="IPR024733">
    <property type="entry name" value="NAGLU_tim-barrel"/>
</dbReference>
<keyword evidence="2" id="KW-0378">Hydrolase</keyword>
<keyword evidence="4" id="KW-0326">Glycosidase</keyword>
<proteinExistence type="inferred from homology"/>
<evidence type="ECO:0000256" key="8">
    <source>
        <dbReference type="ARBA" id="ARBA00072202"/>
    </source>
</evidence>
<dbReference type="Pfam" id="PF12971">
    <property type="entry name" value="NAGLU_N"/>
    <property type="match status" value="1"/>
</dbReference>
<feature type="domain" description="Alpha-N-acetylglucosaminidase N-terminal" evidence="11">
    <location>
        <begin position="47"/>
        <end position="131"/>
    </location>
</feature>
<dbReference type="Proteomes" id="UP000515180">
    <property type="component" value="Unplaced"/>
</dbReference>
<dbReference type="PANTHER" id="PTHR12872">
    <property type="entry name" value="ALPHA-N-ACETYLGLUCOSAMINIDASE"/>
    <property type="match status" value="1"/>
</dbReference>
<dbReference type="InterPro" id="IPR029018">
    <property type="entry name" value="Hex-like_dom2"/>
</dbReference>
<keyword evidence="3" id="KW-0325">Glycoprotein</keyword>
<dbReference type="RefSeq" id="XP_003488083.1">
    <property type="nucleotide sequence ID" value="XM_003488035.4"/>
</dbReference>
<dbReference type="OMA" id="YGQPFVW"/>
<keyword evidence="13" id="KW-1185">Reference proteome</keyword>
<evidence type="ECO:0000256" key="7">
    <source>
        <dbReference type="ARBA" id="ARBA00066522"/>
    </source>
</evidence>
<dbReference type="AlphaFoldDB" id="A0A6P3DUJ4"/>
<evidence type="ECO:0000256" key="6">
    <source>
        <dbReference type="ARBA" id="ARBA00060996"/>
    </source>
</evidence>
<evidence type="ECO:0000256" key="2">
    <source>
        <dbReference type="ARBA" id="ARBA00022801"/>
    </source>
</evidence>
<dbReference type="KEGG" id="bim:100741898"/>
<dbReference type="InterPro" id="IPR024240">
    <property type="entry name" value="NAGLU_N"/>
</dbReference>
<dbReference type="Pfam" id="PF05089">
    <property type="entry name" value="NAGLU"/>
    <property type="match status" value="1"/>
</dbReference>
<gene>
    <name evidence="14" type="primary">LOC100741898</name>
</gene>
<evidence type="ECO:0000313" key="13">
    <source>
        <dbReference type="Proteomes" id="UP000515180"/>
    </source>
</evidence>